<keyword evidence="1" id="KW-1133">Transmembrane helix</keyword>
<evidence type="ECO:0000256" key="1">
    <source>
        <dbReference type="SAM" id="Phobius"/>
    </source>
</evidence>
<feature type="transmembrane region" description="Helical" evidence="1">
    <location>
        <begin position="35"/>
        <end position="57"/>
    </location>
</feature>
<evidence type="ECO:0000313" key="2">
    <source>
        <dbReference type="EMBL" id="MEQ2360141.1"/>
    </source>
</evidence>
<keyword evidence="3" id="KW-1185">Reference proteome</keyword>
<accession>A0ABV1AQ08</accession>
<keyword evidence="1" id="KW-0472">Membrane</keyword>
<feature type="transmembrane region" description="Helical" evidence="1">
    <location>
        <begin position="69"/>
        <end position="94"/>
    </location>
</feature>
<sequence>MSKEYVLAVVCIFLLCISADYFFNISISLAAVSRTILKSLAGYFILSLLLGKGWFLLLKLIRWLLESTIGVIVLMLLGISLAITVPVAIAWCIATPRK</sequence>
<gene>
    <name evidence="2" type="ORF">WMO75_17790</name>
</gene>
<dbReference type="Proteomes" id="UP001446032">
    <property type="component" value="Unassembled WGS sequence"/>
</dbReference>
<name>A0ABV1AQ08_9FIRM</name>
<dbReference type="RefSeq" id="WP_118698195.1">
    <property type="nucleotide sequence ID" value="NZ_JBBMEI010000102.1"/>
</dbReference>
<proteinExistence type="predicted"/>
<dbReference type="EMBL" id="JBBMEI010000102">
    <property type="protein sequence ID" value="MEQ2360141.1"/>
    <property type="molecule type" value="Genomic_DNA"/>
</dbReference>
<comment type="caution">
    <text evidence="2">The sequence shown here is derived from an EMBL/GenBank/DDBJ whole genome shotgun (WGS) entry which is preliminary data.</text>
</comment>
<protein>
    <submittedName>
        <fullName evidence="2">Uncharacterized protein</fullName>
    </submittedName>
</protein>
<organism evidence="2 3">
    <name type="scientific">Blautia intestinihominis</name>
    <dbReference type="NCBI Taxonomy" id="3133152"/>
    <lineage>
        <taxon>Bacteria</taxon>
        <taxon>Bacillati</taxon>
        <taxon>Bacillota</taxon>
        <taxon>Clostridia</taxon>
        <taxon>Lachnospirales</taxon>
        <taxon>Lachnospiraceae</taxon>
        <taxon>Blautia</taxon>
    </lineage>
</organism>
<reference evidence="2 3" key="1">
    <citation type="submission" date="2024-03" db="EMBL/GenBank/DDBJ databases">
        <title>Human intestinal bacterial collection.</title>
        <authorList>
            <person name="Pauvert C."/>
            <person name="Hitch T.C.A."/>
            <person name="Clavel T."/>
        </authorList>
    </citation>
    <scope>NUCLEOTIDE SEQUENCE [LARGE SCALE GENOMIC DNA]</scope>
    <source>
        <strain evidence="2 3">CLA-AA-H95</strain>
    </source>
</reference>
<keyword evidence="1" id="KW-0812">Transmembrane</keyword>
<feature type="transmembrane region" description="Helical" evidence="1">
    <location>
        <begin position="6"/>
        <end position="23"/>
    </location>
</feature>
<evidence type="ECO:0000313" key="3">
    <source>
        <dbReference type="Proteomes" id="UP001446032"/>
    </source>
</evidence>